<reference evidence="2" key="1">
    <citation type="journal article" date="2023" name="Nat. Plants">
        <title>Single-cell RNA sequencing provides a high-resolution roadmap for understanding the multicellular compartmentation of specialized metabolism.</title>
        <authorList>
            <person name="Sun S."/>
            <person name="Shen X."/>
            <person name="Li Y."/>
            <person name="Li Y."/>
            <person name="Wang S."/>
            <person name="Li R."/>
            <person name="Zhang H."/>
            <person name="Shen G."/>
            <person name="Guo B."/>
            <person name="Wei J."/>
            <person name="Xu J."/>
            <person name="St-Pierre B."/>
            <person name="Chen S."/>
            <person name="Sun C."/>
        </authorList>
    </citation>
    <scope>NUCLEOTIDE SEQUENCE [LARGE SCALE GENOMIC DNA]</scope>
</reference>
<protein>
    <submittedName>
        <fullName evidence="1">Uncharacterized protein</fullName>
    </submittedName>
</protein>
<accession>A0ACC0BHN4</accession>
<dbReference type="Proteomes" id="UP001060085">
    <property type="component" value="Linkage Group LG03"/>
</dbReference>
<comment type="caution">
    <text evidence="1">The sequence shown here is derived from an EMBL/GenBank/DDBJ whole genome shotgun (WGS) entry which is preliminary data.</text>
</comment>
<proteinExistence type="predicted"/>
<evidence type="ECO:0000313" key="2">
    <source>
        <dbReference type="Proteomes" id="UP001060085"/>
    </source>
</evidence>
<evidence type="ECO:0000313" key="1">
    <source>
        <dbReference type="EMBL" id="KAI5672181.1"/>
    </source>
</evidence>
<sequence>MASSRNRNTSRAEGAEVPATPLGNVHVSACSSSLKYRLYPIEIIFPPFDEPWISEGYLPPKEIAAGFGQATNYSITITDISLTGVREKYLITDEHVLLCPGPGERASSAPLGCYSIYEEHLKSGYYKEIIDRYPVQFQIWESNEYMFYLAIATLAFETSGAPKLSVVTQSRIAVSTSTGGMKNQRKNVVDPVIEGVPFMGVLCLFFKRKRANTTRPDSDDICDLLGEDPSVQAGEGTEDEDGMSPIWEGKSVNLPYKDGPVLNIDDPFFDKYPISELDMGGEEVLFHLDWNLNVKDRTIDFACLCEDVGSHSLVTMIFSHELLFCSQTAMLGASAVANEKIKRLEEEVHELKLHKGEVMNIKSSMMRERDGSQKHVYELETELKELKSNFTVLDKCQREIPLIGLAMKEMYRSLFSRGARIGAVLY</sequence>
<dbReference type="EMBL" id="CM044703">
    <property type="protein sequence ID" value="KAI5672181.1"/>
    <property type="molecule type" value="Genomic_DNA"/>
</dbReference>
<keyword evidence="2" id="KW-1185">Reference proteome</keyword>
<name>A0ACC0BHN4_CATRO</name>
<gene>
    <name evidence="1" type="ORF">M9H77_12545</name>
</gene>
<organism evidence="1 2">
    <name type="scientific">Catharanthus roseus</name>
    <name type="common">Madagascar periwinkle</name>
    <name type="synonym">Vinca rosea</name>
    <dbReference type="NCBI Taxonomy" id="4058"/>
    <lineage>
        <taxon>Eukaryota</taxon>
        <taxon>Viridiplantae</taxon>
        <taxon>Streptophyta</taxon>
        <taxon>Embryophyta</taxon>
        <taxon>Tracheophyta</taxon>
        <taxon>Spermatophyta</taxon>
        <taxon>Magnoliopsida</taxon>
        <taxon>eudicotyledons</taxon>
        <taxon>Gunneridae</taxon>
        <taxon>Pentapetalae</taxon>
        <taxon>asterids</taxon>
        <taxon>lamiids</taxon>
        <taxon>Gentianales</taxon>
        <taxon>Apocynaceae</taxon>
        <taxon>Rauvolfioideae</taxon>
        <taxon>Vinceae</taxon>
        <taxon>Catharanthinae</taxon>
        <taxon>Catharanthus</taxon>
    </lineage>
</organism>